<name>A0A1Y2B577_9FUNG</name>
<evidence type="ECO:0000313" key="1">
    <source>
        <dbReference type="EMBL" id="ORY29866.1"/>
    </source>
</evidence>
<feature type="non-terminal residue" evidence="1">
    <location>
        <position position="51"/>
    </location>
</feature>
<dbReference type="AlphaFoldDB" id="A0A1Y2B577"/>
<proteinExistence type="predicted"/>
<organism evidence="1 2">
    <name type="scientific">Rhizoclosmatium globosum</name>
    <dbReference type="NCBI Taxonomy" id="329046"/>
    <lineage>
        <taxon>Eukaryota</taxon>
        <taxon>Fungi</taxon>
        <taxon>Fungi incertae sedis</taxon>
        <taxon>Chytridiomycota</taxon>
        <taxon>Chytridiomycota incertae sedis</taxon>
        <taxon>Chytridiomycetes</taxon>
        <taxon>Chytridiales</taxon>
        <taxon>Chytriomycetaceae</taxon>
        <taxon>Rhizoclosmatium</taxon>
    </lineage>
</organism>
<protein>
    <submittedName>
        <fullName evidence="1">Uncharacterized protein</fullName>
    </submittedName>
</protein>
<dbReference type="Proteomes" id="UP000193642">
    <property type="component" value="Unassembled WGS sequence"/>
</dbReference>
<keyword evidence="2" id="KW-1185">Reference proteome</keyword>
<comment type="caution">
    <text evidence="1">The sequence shown here is derived from an EMBL/GenBank/DDBJ whole genome shotgun (WGS) entry which is preliminary data.</text>
</comment>
<evidence type="ECO:0000313" key="2">
    <source>
        <dbReference type="Proteomes" id="UP000193642"/>
    </source>
</evidence>
<reference evidence="1 2" key="1">
    <citation type="submission" date="2016-07" db="EMBL/GenBank/DDBJ databases">
        <title>Pervasive Adenine N6-methylation of Active Genes in Fungi.</title>
        <authorList>
            <consortium name="DOE Joint Genome Institute"/>
            <person name="Mondo S.J."/>
            <person name="Dannebaum R.O."/>
            <person name="Kuo R.C."/>
            <person name="Labutti K."/>
            <person name="Haridas S."/>
            <person name="Kuo A."/>
            <person name="Salamov A."/>
            <person name="Ahrendt S.R."/>
            <person name="Lipzen A."/>
            <person name="Sullivan W."/>
            <person name="Andreopoulos W.B."/>
            <person name="Clum A."/>
            <person name="Lindquist E."/>
            <person name="Daum C."/>
            <person name="Ramamoorthy G.K."/>
            <person name="Gryganskyi A."/>
            <person name="Culley D."/>
            <person name="Magnuson J.K."/>
            <person name="James T.Y."/>
            <person name="O'Malley M.A."/>
            <person name="Stajich J.E."/>
            <person name="Spatafora J.W."/>
            <person name="Visel A."/>
            <person name="Grigoriev I.V."/>
        </authorList>
    </citation>
    <scope>NUCLEOTIDE SEQUENCE [LARGE SCALE GENOMIC DNA]</scope>
    <source>
        <strain evidence="1 2">JEL800</strain>
    </source>
</reference>
<sequence>MPGVQLKLQLLVQVLVVNQKELLVLFETRTKIVRMVGTKALMKEMLMTKET</sequence>
<accession>A0A1Y2B577</accession>
<gene>
    <name evidence="1" type="ORF">BCR33DRAFT_724510</name>
</gene>
<dbReference type="EMBL" id="MCGO01000085">
    <property type="protein sequence ID" value="ORY29866.1"/>
    <property type="molecule type" value="Genomic_DNA"/>
</dbReference>